<dbReference type="CDD" id="cd00009">
    <property type="entry name" value="AAA"/>
    <property type="match status" value="1"/>
</dbReference>
<dbReference type="InterPro" id="IPR025943">
    <property type="entry name" value="Sigma_54_int_dom_ATP-bd_2"/>
</dbReference>
<dbReference type="PROSITE" id="PS00676">
    <property type="entry name" value="SIGMA54_INTERACT_2"/>
    <property type="match status" value="1"/>
</dbReference>
<dbReference type="InterPro" id="IPR058031">
    <property type="entry name" value="AAA_lid_NorR"/>
</dbReference>
<dbReference type="Pfam" id="PF25601">
    <property type="entry name" value="AAA_lid_14"/>
    <property type="match status" value="1"/>
</dbReference>
<dbReference type="GO" id="GO:0005737">
    <property type="term" value="C:cytoplasm"/>
    <property type="evidence" value="ECO:0007669"/>
    <property type="project" value="UniProtKB-SubCell"/>
</dbReference>
<dbReference type="Gene3D" id="3.40.50.300">
    <property type="entry name" value="P-loop containing nucleotide triphosphate hydrolases"/>
    <property type="match status" value="1"/>
</dbReference>
<dbReference type="Gene3D" id="1.10.10.60">
    <property type="entry name" value="Homeodomain-like"/>
    <property type="match status" value="1"/>
</dbReference>
<feature type="domain" description="Response regulatory" evidence="18">
    <location>
        <begin position="3"/>
        <end position="117"/>
    </location>
</feature>
<dbReference type="Pfam" id="PF00158">
    <property type="entry name" value="Sigma54_activat"/>
    <property type="match status" value="1"/>
</dbReference>
<evidence type="ECO:0000256" key="6">
    <source>
        <dbReference type="ARBA" id="ARBA00022741"/>
    </source>
</evidence>
<keyword evidence="8" id="KW-0902">Two-component regulatory system</keyword>
<evidence type="ECO:0000256" key="3">
    <source>
        <dbReference type="ARBA" id="ARBA00022490"/>
    </source>
</evidence>
<keyword evidence="20" id="KW-1185">Reference proteome</keyword>
<evidence type="ECO:0000256" key="13">
    <source>
        <dbReference type="ARBA" id="ARBA00023231"/>
    </source>
</evidence>
<keyword evidence="9" id="KW-0805">Transcription regulation</keyword>
<keyword evidence="3" id="KW-0963">Cytoplasm</keyword>
<evidence type="ECO:0000256" key="5">
    <source>
        <dbReference type="ARBA" id="ARBA00022553"/>
    </source>
</evidence>
<dbReference type="SMART" id="SM00448">
    <property type="entry name" value="REC"/>
    <property type="match status" value="1"/>
</dbReference>
<sequence length="468" mass="51647">MRHILVVDDEARHCDSLEDYLTQSGHRVSVAGSAERAFELAEASPVDAILLDVRLPGMDGISAIARLRQYAPESPIIIMTAFGTLDIAVSAVREGVFEYLVKPFTLKELKSVLGRAFASDSLSVEEGEPRTSDPVADAVIGRSPAMQRIFNRIALVAASDVPVLLTGESGTGKEVLARAIHRNSSRHNKRFLPVFLAALSPGLIESELFGHARGAYTGADQHRPGLLEQAAEGTVLLDELGDIPLSLQVKLLRAIEQREVTRVGEDQTRPISVRFIAATNKSLLDLIAEGTFREDLYYRLSVYHIELPPLRERREDIGELAHYFLRRVTTATACPGFSPSAMTELESRPWYGNIRELRNAIEHAAIASRGAPIAPEHLPCPIASVSGGVEANEWRSPLNRWIEERLHSIDPLKDRARLHEELLSEIEATLIEMMLVRCRQNQAAASRMLGLDPKTLRSKLSQVRASTS</sequence>
<evidence type="ECO:0000256" key="7">
    <source>
        <dbReference type="ARBA" id="ARBA00022840"/>
    </source>
</evidence>
<dbReference type="PROSITE" id="PS00675">
    <property type="entry name" value="SIGMA54_INTERACT_1"/>
    <property type="match status" value="1"/>
</dbReference>
<keyword evidence="11" id="KW-0010">Activator</keyword>
<accession>A0A518B4U9</accession>
<keyword evidence="13" id="KW-0535">Nitrogen fixation</keyword>
<evidence type="ECO:0000259" key="18">
    <source>
        <dbReference type="PROSITE" id="PS50110"/>
    </source>
</evidence>
<keyword evidence="4" id="KW-0678">Repressor</keyword>
<evidence type="ECO:0000259" key="17">
    <source>
        <dbReference type="PROSITE" id="PS50045"/>
    </source>
</evidence>
<dbReference type="InterPro" id="IPR002078">
    <property type="entry name" value="Sigma_54_int"/>
</dbReference>
<dbReference type="PROSITE" id="PS50110">
    <property type="entry name" value="RESPONSE_REGULATORY"/>
    <property type="match status" value="1"/>
</dbReference>
<dbReference type="InterPro" id="IPR011006">
    <property type="entry name" value="CheY-like_superfamily"/>
</dbReference>
<dbReference type="GO" id="GO:0006355">
    <property type="term" value="P:regulation of DNA-templated transcription"/>
    <property type="evidence" value="ECO:0007669"/>
    <property type="project" value="InterPro"/>
</dbReference>
<dbReference type="FunFam" id="3.40.50.300:FF:000006">
    <property type="entry name" value="DNA-binding transcriptional regulator NtrC"/>
    <property type="match status" value="1"/>
</dbReference>
<dbReference type="KEGG" id="knv:Pan216_28320"/>
<evidence type="ECO:0000256" key="10">
    <source>
        <dbReference type="ARBA" id="ARBA00023125"/>
    </source>
</evidence>
<evidence type="ECO:0000256" key="8">
    <source>
        <dbReference type="ARBA" id="ARBA00023012"/>
    </source>
</evidence>
<dbReference type="PROSITE" id="PS50045">
    <property type="entry name" value="SIGMA54_INTERACT_4"/>
    <property type="match status" value="1"/>
</dbReference>
<evidence type="ECO:0000313" key="19">
    <source>
        <dbReference type="EMBL" id="QDU61966.1"/>
    </source>
</evidence>
<dbReference type="InterPro" id="IPR025662">
    <property type="entry name" value="Sigma_54_int_dom_ATP-bd_1"/>
</dbReference>
<proteinExistence type="predicted"/>
<dbReference type="InterPro" id="IPR027417">
    <property type="entry name" value="P-loop_NTPase"/>
</dbReference>
<evidence type="ECO:0000256" key="11">
    <source>
        <dbReference type="ARBA" id="ARBA00023159"/>
    </source>
</evidence>
<feature type="domain" description="Sigma-54 factor interaction" evidence="17">
    <location>
        <begin position="139"/>
        <end position="366"/>
    </location>
</feature>
<dbReference type="OrthoDB" id="7476585at2"/>
<dbReference type="InterPro" id="IPR001789">
    <property type="entry name" value="Sig_transdc_resp-reg_receiver"/>
</dbReference>
<gene>
    <name evidence="19" type="primary">zraR_2</name>
    <name evidence="19" type="ORF">Pan216_28320</name>
</gene>
<dbReference type="InterPro" id="IPR002197">
    <property type="entry name" value="HTH_Fis"/>
</dbReference>
<dbReference type="RefSeq" id="WP_145258485.1">
    <property type="nucleotide sequence ID" value="NZ_CP036279.1"/>
</dbReference>
<dbReference type="PANTHER" id="PTHR32071">
    <property type="entry name" value="TRANSCRIPTIONAL REGULATORY PROTEIN"/>
    <property type="match status" value="1"/>
</dbReference>
<keyword evidence="5 16" id="KW-0597">Phosphoprotein</keyword>
<dbReference type="Gene3D" id="1.10.8.60">
    <property type="match status" value="1"/>
</dbReference>
<dbReference type="Pfam" id="PF02954">
    <property type="entry name" value="HTH_8"/>
    <property type="match status" value="1"/>
</dbReference>
<dbReference type="GO" id="GO:0000160">
    <property type="term" value="P:phosphorelay signal transduction system"/>
    <property type="evidence" value="ECO:0007669"/>
    <property type="project" value="UniProtKB-KW"/>
</dbReference>
<dbReference type="Gene3D" id="3.40.50.2300">
    <property type="match status" value="1"/>
</dbReference>
<reference evidence="19 20" key="1">
    <citation type="submission" date="2019-02" db="EMBL/GenBank/DDBJ databases">
        <title>Deep-cultivation of Planctomycetes and their phenomic and genomic characterization uncovers novel biology.</title>
        <authorList>
            <person name="Wiegand S."/>
            <person name="Jogler M."/>
            <person name="Boedeker C."/>
            <person name="Pinto D."/>
            <person name="Vollmers J."/>
            <person name="Rivas-Marin E."/>
            <person name="Kohn T."/>
            <person name="Peeters S.H."/>
            <person name="Heuer A."/>
            <person name="Rast P."/>
            <person name="Oberbeckmann S."/>
            <person name="Bunk B."/>
            <person name="Jeske O."/>
            <person name="Meyerdierks A."/>
            <person name="Storesund J.E."/>
            <person name="Kallscheuer N."/>
            <person name="Luecker S."/>
            <person name="Lage O.M."/>
            <person name="Pohl T."/>
            <person name="Merkel B.J."/>
            <person name="Hornburger P."/>
            <person name="Mueller R.-W."/>
            <person name="Bruemmer F."/>
            <person name="Labrenz M."/>
            <person name="Spormann A.M."/>
            <person name="Op den Camp H."/>
            <person name="Overmann J."/>
            <person name="Amann R."/>
            <person name="Jetten M.S.M."/>
            <person name="Mascher T."/>
            <person name="Medema M.H."/>
            <person name="Devos D.P."/>
            <person name="Kaster A.-K."/>
            <person name="Ovreas L."/>
            <person name="Rohde M."/>
            <person name="Galperin M.Y."/>
            <person name="Jogler C."/>
        </authorList>
    </citation>
    <scope>NUCLEOTIDE SEQUENCE [LARGE SCALE GENOMIC DNA]</scope>
    <source>
        <strain evidence="19 20">Pan216</strain>
    </source>
</reference>
<evidence type="ECO:0000313" key="20">
    <source>
        <dbReference type="Proteomes" id="UP000317093"/>
    </source>
</evidence>
<dbReference type="SUPFAM" id="SSF52540">
    <property type="entry name" value="P-loop containing nucleoside triphosphate hydrolases"/>
    <property type="match status" value="1"/>
</dbReference>
<evidence type="ECO:0000256" key="9">
    <source>
        <dbReference type="ARBA" id="ARBA00023015"/>
    </source>
</evidence>
<keyword evidence="6" id="KW-0547">Nucleotide-binding</keyword>
<dbReference type="GO" id="GO:0043565">
    <property type="term" value="F:sequence-specific DNA binding"/>
    <property type="evidence" value="ECO:0007669"/>
    <property type="project" value="InterPro"/>
</dbReference>
<keyword evidence="12" id="KW-0804">Transcription</keyword>
<dbReference type="Proteomes" id="UP000317093">
    <property type="component" value="Chromosome"/>
</dbReference>
<keyword evidence="7" id="KW-0067">ATP-binding</keyword>
<dbReference type="SMART" id="SM00382">
    <property type="entry name" value="AAA"/>
    <property type="match status" value="1"/>
</dbReference>
<evidence type="ECO:0000256" key="4">
    <source>
        <dbReference type="ARBA" id="ARBA00022491"/>
    </source>
</evidence>
<comment type="subcellular location">
    <subcellularLocation>
        <location evidence="1">Cytoplasm</location>
    </subcellularLocation>
</comment>
<evidence type="ECO:0000256" key="12">
    <source>
        <dbReference type="ARBA" id="ARBA00023163"/>
    </source>
</evidence>
<evidence type="ECO:0000256" key="15">
    <source>
        <dbReference type="ARBA" id="ARBA00031910"/>
    </source>
</evidence>
<dbReference type="InterPro" id="IPR009057">
    <property type="entry name" value="Homeodomain-like_sf"/>
</dbReference>
<dbReference type="GO" id="GO:0005524">
    <property type="term" value="F:ATP binding"/>
    <property type="evidence" value="ECO:0007669"/>
    <property type="project" value="UniProtKB-KW"/>
</dbReference>
<dbReference type="EMBL" id="CP036279">
    <property type="protein sequence ID" value="QDU61966.1"/>
    <property type="molecule type" value="Genomic_DNA"/>
</dbReference>
<evidence type="ECO:0000256" key="2">
    <source>
        <dbReference type="ARBA" id="ARBA00019059"/>
    </source>
</evidence>
<dbReference type="InterPro" id="IPR003593">
    <property type="entry name" value="AAA+_ATPase"/>
</dbReference>
<dbReference type="AlphaFoldDB" id="A0A518B4U9"/>
<keyword evidence="10" id="KW-0238">DNA-binding</keyword>
<evidence type="ECO:0000256" key="1">
    <source>
        <dbReference type="ARBA" id="ARBA00004496"/>
    </source>
</evidence>
<evidence type="ECO:0000256" key="16">
    <source>
        <dbReference type="PROSITE-ProRule" id="PRU00169"/>
    </source>
</evidence>
<dbReference type="PANTHER" id="PTHR32071:SF95">
    <property type="entry name" value="DNA-BINDING TRANSCRIPTIONAL REGULATOR NTRC"/>
    <property type="match status" value="1"/>
</dbReference>
<dbReference type="SUPFAM" id="SSF52172">
    <property type="entry name" value="CheY-like"/>
    <property type="match status" value="1"/>
</dbReference>
<name>A0A518B4U9_9BACT</name>
<feature type="modified residue" description="4-aspartylphosphate" evidence="16">
    <location>
        <position position="52"/>
    </location>
</feature>
<evidence type="ECO:0000256" key="14">
    <source>
        <dbReference type="ARBA" id="ARBA00029881"/>
    </source>
</evidence>
<protein>
    <recommendedName>
        <fullName evidence="2">DNA-binding transcriptional regulator NtrC</fullName>
    </recommendedName>
    <alternativeName>
        <fullName evidence="14">Nitrogen regulation protein NR(I)</fullName>
    </alternativeName>
    <alternativeName>
        <fullName evidence="15">Nitrogen regulator I</fullName>
    </alternativeName>
</protein>
<dbReference type="Pfam" id="PF00072">
    <property type="entry name" value="Response_reg"/>
    <property type="match status" value="1"/>
</dbReference>
<organism evidence="19 20">
    <name type="scientific">Kolteria novifilia</name>
    <dbReference type="NCBI Taxonomy" id="2527975"/>
    <lineage>
        <taxon>Bacteria</taxon>
        <taxon>Pseudomonadati</taxon>
        <taxon>Planctomycetota</taxon>
        <taxon>Planctomycetia</taxon>
        <taxon>Kolteriales</taxon>
        <taxon>Kolteriaceae</taxon>
        <taxon>Kolteria</taxon>
    </lineage>
</organism>
<dbReference type="SUPFAM" id="SSF46689">
    <property type="entry name" value="Homeodomain-like"/>
    <property type="match status" value="1"/>
</dbReference>